<dbReference type="Proteomes" id="UP000233837">
    <property type="component" value="Unassembled WGS sequence"/>
</dbReference>
<dbReference type="EMBL" id="KZ502450">
    <property type="protein sequence ID" value="PKU78491.1"/>
    <property type="molecule type" value="Genomic_DNA"/>
</dbReference>
<dbReference type="AlphaFoldDB" id="A0A2I0WS73"/>
<proteinExistence type="predicted"/>
<dbReference type="PANTHER" id="PTHR31286">
    <property type="entry name" value="GLYCINE-RICH CELL WALL STRUCTURAL PROTEIN 1.8-LIKE"/>
    <property type="match status" value="1"/>
</dbReference>
<name>A0A2I0WS73_9ASPA</name>
<evidence type="ECO:0000313" key="2">
    <source>
        <dbReference type="EMBL" id="PKU78491.1"/>
    </source>
</evidence>
<dbReference type="PANTHER" id="PTHR31286:SF179">
    <property type="entry name" value="RNASE H TYPE-1 DOMAIN-CONTAINING PROTEIN"/>
    <property type="match status" value="1"/>
</dbReference>
<organism evidence="2 3">
    <name type="scientific">Dendrobium catenatum</name>
    <dbReference type="NCBI Taxonomy" id="906689"/>
    <lineage>
        <taxon>Eukaryota</taxon>
        <taxon>Viridiplantae</taxon>
        <taxon>Streptophyta</taxon>
        <taxon>Embryophyta</taxon>
        <taxon>Tracheophyta</taxon>
        <taxon>Spermatophyta</taxon>
        <taxon>Magnoliopsida</taxon>
        <taxon>Liliopsida</taxon>
        <taxon>Asparagales</taxon>
        <taxon>Orchidaceae</taxon>
        <taxon>Epidendroideae</taxon>
        <taxon>Malaxideae</taxon>
        <taxon>Dendrobiinae</taxon>
        <taxon>Dendrobium</taxon>
    </lineage>
</organism>
<gene>
    <name evidence="2" type="ORF">MA16_Dca015772</name>
</gene>
<reference evidence="2 3" key="2">
    <citation type="journal article" date="2017" name="Nature">
        <title>The Apostasia genome and the evolution of orchids.</title>
        <authorList>
            <person name="Zhang G.Q."/>
            <person name="Liu K.W."/>
            <person name="Li Z."/>
            <person name="Lohaus R."/>
            <person name="Hsiao Y.Y."/>
            <person name="Niu S.C."/>
            <person name="Wang J.Y."/>
            <person name="Lin Y.C."/>
            <person name="Xu Q."/>
            <person name="Chen L.J."/>
            <person name="Yoshida K."/>
            <person name="Fujiwara S."/>
            <person name="Wang Z.W."/>
            <person name="Zhang Y.Q."/>
            <person name="Mitsuda N."/>
            <person name="Wang M."/>
            <person name="Liu G.H."/>
            <person name="Pecoraro L."/>
            <person name="Huang H.X."/>
            <person name="Xiao X.J."/>
            <person name="Lin M."/>
            <person name="Wu X.Y."/>
            <person name="Wu W.L."/>
            <person name="Chen Y.Y."/>
            <person name="Chang S.B."/>
            <person name="Sakamoto S."/>
            <person name="Ohme-Takagi M."/>
            <person name="Yagi M."/>
            <person name="Zeng S.J."/>
            <person name="Shen C.Y."/>
            <person name="Yeh C.M."/>
            <person name="Luo Y.B."/>
            <person name="Tsai W.C."/>
            <person name="Van de Peer Y."/>
            <person name="Liu Z.J."/>
        </authorList>
    </citation>
    <scope>NUCLEOTIDE SEQUENCE [LARGE SCALE GENOMIC DNA]</scope>
    <source>
        <tissue evidence="2">The whole plant</tissue>
    </source>
</reference>
<keyword evidence="3" id="KW-1185">Reference proteome</keyword>
<protein>
    <recommendedName>
        <fullName evidence="1">DUF4283 domain-containing protein</fullName>
    </recommendedName>
</protein>
<feature type="domain" description="DUF4283" evidence="1">
    <location>
        <begin position="60"/>
        <end position="139"/>
    </location>
</feature>
<accession>A0A2I0WS73</accession>
<reference evidence="2 3" key="1">
    <citation type="journal article" date="2016" name="Sci. Rep.">
        <title>The Dendrobium catenatum Lindl. genome sequence provides insights into polysaccharide synthase, floral development and adaptive evolution.</title>
        <authorList>
            <person name="Zhang G.Q."/>
            <person name="Xu Q."/>
            <person name="Bian C."/>
            <person name="Tsai W.C."/>
            <person name="Yeh C.M."/>
            <person name="Liu K.W."/>
            <person name="Yoshida K."/>
            <person name="Zhang L.S."/>
            <person name="Chang S.B."/>
            <person name="Chen F."/>
            <person name="Shi Y."/>
            <person name="Su Y.Y."/>
            <person name="Zhang Y.Q."/>
            <person name="Chen L.J."/>
            <person name="Yin Y."/>
            <person name="Lin M."/>
            <person name="Huang H."/>
            <person name="Deng H."/>
            <person name="Wang Z.W."/>
            <person name="Zhu S.L."/>
            <person name="Zhao X."/>
            <person name="Deng C."/>
            <person name="Niu S.C."/>
            <person name="Huang J."/>
            <person name="Wang M."/>
            <person name="Liu G.H."/>
            <person name="Yang H.J."/>
            <person name="Xiao X.J."/>
            <person name="Hsiao Y.Y."/>
            <person name="Wu W.L."/>
            <person name="Chen Y.Y."/>
            <person name="Mitsuda N."/>
            <person name="Ohme-Takagi M."/>
            <person name="Luo Y.B."/>
            <person name="Van de Peer Y."/>
            <person name="Liu Z.J."/>
        </authorList>
    </citation>
    <scope>NUCLEOTIDE SEQUENCE [LARGE SCALE GENOMIC DNA]</scope>
    <source>
        <tissue evidence="2">The whole plant</tissue>
    </source>
</reference>
<sequence length="324" mass="36103">MAKKLLDHGFLAGKQPKSFKDALSGSVEANDFPNFRISSNRGMPSLWFSEEEFFHLAKPFEFALVGRFPLKRSSLDSIRRFFFILKLSGDFSVTLLDQANVLIKLANDMDYARVFAQRSYFVYGCFIKVIKWSPVLDLSEESPIVPVWLSFSRLRPHLFSSRILFGLGSVFGRLIHIDNATASGSRPSVACVLVEIDVTKSFPDSVWLGPEKLGYVQKVIFEGMPNFCSFCKALGHKKLECPKLSSKPSPVAFSAPLDNPPVPVSTEVPIITLGCDISVKLEIRMSLKCTTVSNNFIEVSVNLVDTRFGGNSLGDSLEWILETI</sequence>
<evidence type="ECO:0000259" key="1">
    <source>
        <dbReference type="Pfam" id="PF14111"/>
    </source>
</evidence>
<evidence type="ECO:0000313" key="3">
    <source>
        <dbReference type="Proteomes" id="UP000233837"/>
    </source>
</evidence>
<dbReference type="Pfam" id="PF14111">
    <property type="entry name" value="DUF4283"/>
    <property type="match status" value="1"/>
</dbReference>
<dbReference type="InterPro" id="IPR025558">
    <property type="entry name" value="DUF4283"/>
</dbReference>
<dbReference type="InterPro" id="IPR040256">
    <property type="entry name" value="At4g02000-like"/>
</dbReference>